<keyword evidence="8" id="KW-1185">Reference proteome</keyword>
<evidence type="ECO:0000256" key="4">
    <source>
        <dbReference type="ARBA" id="ARBA00022989"/>
    </source>
</evidence>
<dbReference type="RefSeq" id="WP_069910883.1">
    <property type="nucleotide sequence ID" value="NZ_LAJE02000246.1"/>
</dbReference>
<evidence type="ECO:0000256" key="6">
    <source>
        <dbReference type="SAM" id="Phobius"/>
    </source>
</evidence>
<feature type="transmembrane region" description="Helical" evidence="6">
    <location>
        <begin position="91"/>
        <end position="107"/>
    </location>
</feature>
<evidence type="ECO:0000256" key="2">
    <source>
        <dbReference type="ARBA" id="ARBA00022475"/>
    </source>
</evidence>
<reference evidence="7 8" key="1">
    <citation type="journal article" date="2015" name="Genome Announc.">
        <title>Genome Assemblies of Three Soil-Associated Devosia species: D. insulae, D. limi, and D. soli.</title>
        <authorList>
            <person name="Hassan Y.I."/>
            <person name="Lepp D."/>
            <person name="Zhou T."/>
        </authorList>
    </citation>
    <scope>NUCLEOTIDE SEQUENCE [LARGE SCALE GENOMIC DNA]</scope>
    <source>
        <strain evidence="7 8">DS-56</strain>
    </source>
</reference>
<feature type="transmembrane region" description="Helical" evidence="6">
    <location>
        <begin position="249"/>
        <end position="270"/>
    </location>
</feature>
<dbReference type="GO" id="GO:0022857">
    <property type="term" value="F:transmembrane transporter activity"/>
    <property type="evidence" value="ECO:0007669"/>
    <property type="project" value="InterPro"/>
</dbReference>
<feature type="transmembrane region" description="Helical" evidence="6">
    <location>
        <begin position="276"/>
        <end position="293"/>
    </location>
</feature>
<comment type="caution">
    <text evidence="7">The sequence shown here is derived from an EMBL/GenBank/DDBJ whole genome shotgun (WGS) entry which is preliminary data.</text>
</comment>
<feature type="transmembrane region" description="Helical" evidence="6">
    <location>
        <begin position="300"/>
        <end position="316"/>
    </location>
</feature>
<evidence type="ECO:0000256" key="3">
    <source>
        <dbReference type="ARBA" id="ARBA00022692"/>
    </source>
</evidence>
<sequence>MSSAILKPLPRWADVVLLPILNLALAFIVSGLVVLAIGQDPLAALNAIVTGAFGNGYNFGYTLYYSTNFMFTGLAVAVAAHAGLFNIGGNGQAYIAGLGVIAVALPLQFLPWWITFPIAIVAGAAVGGLWGFIPGWLQAKRGSHVVITTIMFNFIAAAIMVYMVVNVLKPAGILAPESAMIAPEGRMPKLGAFIPWFKNTDVNFTLVLALICLVGAYILIWHTRFGFAMRALGQNPTATRYAGMSNSRIIMIVMTMSGALAGMVAVNQVVGVQYRLVLDYVADAGFVGIAVALMGRNHPIGILLAAVLFGALYQGGNELQYVIPGLSKEMVVVIQALVILFTGAMEGLFRPGLQRIFMTLSPRQKAAAIEANSVKSGS</sequence>
<feature type="transmembrane region" description="Helical" evidence="6">
    <location>
        <begin position="113"/>
        <end position="133"/>
    </location>
</feature>
<evidence type="ECO:0000313" key="7">
    <source>
        <dbReference type="EMBL" id="OEO29907.1"/>
    </source>
</evidence>
<feature type="transmembrane region" description="Helical" evidence="6">
    <location>
        <begin position="331"/>
        <end position="349"/>
    </location>
</feature>
<keyword evidence="4 6" id="KW-1133">Transmembrane helix</keyword>
<dbReference type="OrthoDB" id="45037at2"/>
<evidence type="ECO:0000256" key="1">
    <source>
        <dbReference type="ARBA" id="ARBA00004651"/>
    </source>
</evidence>
<feature type="transmembrane region" description="Helical" evidence="6">
    <location>
        <begin position="145"/>
        <end position="165"/>
    </location>
</feature>
<dbReference type="InterPro" id="IPR001851">
    <property type="entry name" value="ABC_transp_permease"/>
</dbReference>
<feature type="transmembrane region" description="Helical" evidence="6">
    <location>
        <begin position="202"/>
        <end position="220"/>
    </location>
</feature>
<dbReference type="EMBL" id="LAJE02000246">
    <property type="protein sequence ID" value="OEO29907.1"/>
    <property type="molecule type" value="Genomic_DNA"/>
</dbReference>
<keyword evidence="3 6" id="KW-0812">Transmembrane</keyword>
<evidence type="ECO:0000256" key="5">
    <source>
        <dbReference type="ARBA" id="ARBA00023136"/>
    </source>
</evidence>
<comment type="subcellular location">
    <subcellularLocation>
        <location evidence="1">Cell membrane</location>
        <topology evidence="1">Multi-pass membrane protein</topology>
    </subcellularLocation>
</comment>
<feature type="transmembrane region" description="Helical" evidence="6">
    <location>
        <begin position="63"/>
        <end position="84"/>
    </location>
</feature>
<name>A0A1E5XMS7_9HYPH</name>
<dbReference type="GO" id="GO:0005886">
    <property type="term" value="C:plasma membrane"/>
    <property type="evidence" value="ECO:0007669"/>
    <property type="project" value="UniProtKB-SubCell"/>
</dbReference>
<feature type="transmembrane region" description="Helical" evidence="6">
    <location>
        <begin position="12"/>
        <end position="37"/>
    </location>
</feature>
<gene>
    <name evidence="7" type="ORF">VW23_001590</name>
</gene>
<dbReference type="Proteomes" id="UP000095463">
    <property type="component" value="Unassembled WGS sequence"/>
</dbReference>
<keyword evidence="2" id="KW-1003">Cell membrane</keyword>
<dbReference type="Pfam" id="PF02653">
    <property type="entry name" value="BPD_transp_2"/>
    <property type="match status" value="1"/>
</dbReference>
<accession>A0A1E5XMS7</accession>
<organism evidence="7 8">
    <name type="scientific">Devosia insulae DS-56</name>
    <dbReference type="NCBI Taxonomy" id="1116389"/>
    <lineage>
        <taxon>Bacteria</taxon>
        <taxon>Pseudomonadati</taxon>
        <taxon>Pseudomonadota</taxon>
        <taxon>Alphaproteobacteria</taxon>
        <taxon>Hyphomicrobiales</taxon>
        <taxon>Devosiaceae</taxon>
        <taxon>Devosia</taxon>
    </lineage>
</organism>
<evidence type="ECO:0000313" key="8">
    <source>
        <dbReference type="Proteomes" id="UP000095463"/>
    </source>
</evidence>
<dbReference type="AlphaFoldDB" id="A0A1E5XMS7"/>
<proteinExistence type="predicted"/>
<dbReference type="PANTHER" id="PTHR47089">
    <property type="entry name" value="ABC TRANSPORTER, PERMEASE PROTEIN"/>
    <property type="match status" value="1"/>
</dbReference>
<dbReference type="PANTHER" id="PTHR47089:SF1">
    <property type="entry name" value="GUANOSINE ABC TRANSPORTER PERMEASE PROTEIN NUPP"/>
    <property type="match status" value="1"/>
</dbReference>
<keyword evidence="5 6" id="KW-0472">Membrane</keyword>
<protein>
    <submittedName>
        <fullName evidence="7">Sugar ABC transporter permease</fullName>
    </submittedName>
</protein>
<dbReference type="CDD" id="cd06580">
    <property type="entry name" value="TM_PBP1_transp_TpRbsC_like"/>
    <property type="match status" value="1"/>
</dbReference>